<evidence type="ECO:0000313" key="5">
    <source>
        <dbReference type="EMBL" id="CDJ35602.1"/>
    </source>
</evidence>
<dbReference type="PANTHER" id="PTHR34524">
    <property type="entry name" value="CALCYPHOSIN"/>
    <property type="match status" value="1"/>
</dbReference>
<dbReference type="CDD" id="cd00051">
    <property type="entry name" value="EFh"/>
    <property type="match status" value="1"/>
</dbReference>
<feature type="domain" description="EF-hand" evidence="4">
    <location>
        <begin position="244"/>
        <end position="279"/>
    </location>
</feature>
<dbReference type="GO" id="GO:0005509">
    <property type="term" value="F:calcium ion binding"/>
    <property type="evidence" value="ECO:0007669"/>
    <property type="project" value="InterPro"/>
</dbReference>
<keyword evidence="1" id="KW-0479">Metal-binding</keyword>
<protein>
    <submittedName>
        <fullName evidence="5">EF hand domain-containing protein, putative</fullName>
    </submittedName>
</protein>
<dbReference type="Gene3D" id="1.10.238.10">
    <property type="entry name" value="EF-hand"/>
    <property type="match status" value="1"/>
</dbReference>
<dbReference type="Pfam" id="PF13499">
    <property type="entry name" value="EF-hand_7"/>
    <property type="match status" value="1"/>
</dbReference>
<proteinExistence type="predicted"/>
<dbReference type="EMBL" id="HG731690">
    <property type="protein sequence ID" value="CDJ35602.1"/>
    <property type="molecule type" value="Genomic_DNA"/>
</dbReference>
<dbReference type="Proteomes" id="UP000030744">
    <property type="component" value="Unassembled WGS sequence"/>
</dbReference>
<dbReference type="PROSITE" id="PS00018">
    <property type="entry name" value="EF_HAND_1"/>
    <property type="match status" value="1"/>
</dbReference>
<dbReference type="InterPro" id="IPR002048">
    <property type="entry name" value="EF_hand_dom"/>
</dbReference>
<sequence>MLTVHWRDSDGRLKYLEFVEAIMPSNYPSSRSCTDPLAAVRSLPWTYTLRLLRGHLIDRLLLTLSRTQWQQQQAGASYEVQHATQQQLQQRLITPAVAGVLNSQIDTERRLEYLREKLALKSDFNLLQFWGLFDTEGRGYATALHVQDAFNAVGLNISLTQARLFAGKLNSDSEPRLRYADMAKAFLPTKARYAEAMINRTSNGSHKCPAPLTHLAPETLEIVAAIFDLTLASEEQAELSRHRLCLKDLSAAFRDLDKNGDGYITAAEFSSSLMAHGFCPSEAELNALVNRYDKNGDSKVSYAEFVNEIGRTRCPIGCCRLICLCR</sequence>
<dbReference type="InterPro" id="IPR051581">
    <property type="entry name" value="Ca-bind"/>
</dbReference>
<keyword evidence="3" id="KW-0106">Calcium</keyword>
<gene>
    <name evidence="5" type="ORF">EMH_0006360</name>
</gene>
<dbReference type="PROSITE" id="PS50222">
    <property type="entry name" value="EF_HAND_2"/>
    <property type="match status" value="2"/>
</dbReference>
<dbReference type="VEuPathDB" id="ToxoDB:EMH_0006360"/>
<dbReference type="AlphaFoldDB" id="U6KH59"/>
<dbReference type="OrthoDB" id="444540at2759"/>
<dbReference type="InterPro" id="IPR011992">
    <property type="entry name" value="EF-hand-dom_pair"/>
</dbReference>
<reference evidence="5" key="2">
    <citation type="submission" date="2013-10" db="EMBL/GenBank/DDBJ databases">
        <authorList>
            <person name="Aslett M."/>
        </authorList>
    </citation>
    <scope>NUCLEOTIDE SEQUENCE [LARGE SCALE GENOMIC DNA]</scope>
    <source>
        <strain evidence="5">Houghton</strain>
    </source>
</reference>
<dbReference type="PANTHER" id="PTHR34524:SF9">
    <property type="entry name" value="EF-HAND DOMAIN-CONTAINING PROTEIN"/>
    <property type="match status" value="1"/>
</dbReference>
<dbReference type="InterPro" id="IPR018247">
    <property type="entry name" value="EF_Hand_1_Ca_BS"/>
</dbReference>
<evidence type="ECO:0000313" key="6">
    <source>
        <dbReference type="Proteomes" id="UP000030744"/>
    </source>
</evidence>
<reference evidence="5" key="1">
    <citation type="submission" date="2013-10" db="EMBL/GenBank/DDBJ databases">
        <title>Genomic analysis of the causative agents of coccidiosis in chickens.</title>
        <authorList>
            <person name="Reid A.J."/>
            <person name="Blake D."/>
            <person name="Billington K."/>
            <person name="Browne H."/>
            <person name="Dunn M."/>
            <person name="Hung S."/>
            <person name="Kawahara F."/>
            <person name="Miranda-Saavedra D."/>
            <person name="Mourier T."/>
            <person name="Nagra H."/>
            <person name="Otto T.D."/>
            <person name="Rawlings N."/>
            <person name="Sanchez A."/>
            <person name="Sanders M."/>
            <person name="Subramaniam C."/>
            <person name="Tay Y."/>
            <person name="Dear P."/>
            <person name="Doerig C."/>
            <person name="Gruber A."/>
            <person name="Parkinson J."/>
            <person name="Shirley M."/>
            <person name="Wan K.L."/>
            <person name="Berriman M."/>
            <person name="Tomley F."/>
            <person name="Pain A."/>
        </authorList>
    </citation>
    <scope>NUCLEOTIDE SEQUENCE [LARGE SCALE GENOMIC DNA]</scope>
    <source>
        <strain evidence="5">Houghton</strain>
    </source>
</reference>
<name>U6KH59_9EIME</name>
<keyword evidence="2" id="KW-0677">Repeat</keyword>
<evidence type="ECO:0000256" key="1">
    <source>
        <dbReference type="ARBA" id="ARBA00022723"/>
    </source>
</evidence>
<organism evidence="5 6">
    <name type="scientific">Eimeria mitis</name>
    <dbReference type="NCBI Taxonomy" id="44415"/>
    <lineage>
        <taxon>Eukaryota</taxon>
        <taxon>Sar</taxon>
        <taxon>Alveolata</taxon>
        <taxon>Apicomplexa</taxon>
        <taxon>Conoidasida</taxon>
        <taxon>Coccidia</taxon>
        <taxon>Eucoccidiorida</taxon>
        <taxon>Eimeriorina</taxon>
        <taxon>Eimeriidae</taxon>
        <taxon>Eimeria</taxon>
    </lineage>
</organism>
<keyword evidence="6" id="KW-1185">Reference proteome</keyword>
<evidence type="ECO:0000256" key="3">
    <source>
        <dbReference type="ARBA" id="ARBA00022837"/>
    </source>
</evidence>
<evidence type="ECO:0000256" key="2">
    <source>
        <dbReference type="ARBA" id="ARBA00022737"/>
    </source>
</evidence>
<dbReference type="GeneID" id="60403743"/>
<evidence type="ECO:0000259" key="4">
    <source>
        <dbReference type="PROSITE" id="PS50222"/>
    </source>
</evidence>
<feature type="domain" description="EF-hand" evidence="4">
    <location>
        <begin position="280"/>
        <end position="315"/>
    </location>
</feature>
<dbReference type="SMART" id="SM00054">
    <property type="entry name" value="EFh"/>
    <property type="match status" value="2"/>
</dbReference>
<accession>U6KH59</accession>
<dbReference type="SUPFAM" id="SSF47473">
    <property type="entry name" value="EF-hand"/>
    <property type="match status" value="1"/>
</dbReference>
<dbReference type="RefSeq" id="XP_037877891.1">
    <property type="nucleotide sequence ID" value="XM_038022037.1"/>
</dbReference>